<dbReference type="InterPro" id="IPR001080">
    <property type="entry name" value="3Fe4S_ferredoxin"/>
</dbReference>
<keyword evidence="2 6" id="KW-0479">Metal-binding</keyword>
<keyword evidence="4 6" id="KW-0408">Iron</keyword>
<dbReference type="PROSITE" id="PS51379">
    <property type="entry name" value="4FE4S_FER_2"/>
    <property type="match status" value="1"/>
</dbReference>
<dbReference type="SUPFAM" id="SSF54862">
    <property type="entry name" value="4Fe-4S ferredoxins"/>
    <property type="match status" value="1"/>
</dbReference>
<evidence type="ECO:0000256" key="1">
    <source>
        <dbReference type="ARBA" id="ARBA00022448"/>
    </source>
</evidence>
<evidence type="ECO:0000256" key="5">
    <source>
        <dbReference type="ARBA" id="ARBA00023014"/>
    </source>
</evidence>
<organism evidence="8">
    <name type="scientific">candidate division WOR-3 bacterium</name>
    <dbReference type="NCBI Taxonomy" id="2052148"/>
    <lineage>
        <taxon>Bacteria</taxon>
        <taxon>Bacteria division WOR-3</taxon>
    </lineage>
</organism>
<name>A0A7C1RZF0_UNCW3</name>
<dbReference type="InterPro" id="IPR017900">
    <property type="entry name" value="4Fe4S_Fe_S_CS"/>
</dbReference>
<dbReference type="GO" id="GO:0051536">
    <property type="term" value="F:iron-sulfur cluster binding"/>
    <property type="evidence" value="ECO:0007669"/>
    <property type="project" value="UniProtKB-KW"/>
</dbReference>
<dbReference type="GO" id="GO:0009055">
    <property type="term" value="F:electron transfer activity"/>
    <property type="evidence" value="ECO:0007669"/>
    <property type="project" value="UniProtKB-UniRule"/>
</dbReference>
<dbReference type="PANTHER" id="PTHR36923">
    <property type="entry name" value="FERREDOXIN"/>
    <property type="match status" value="1"/>
</dbReference>
<evidence type="ECO:0000313" key="9">
    <source>
        <dbReference type="EMBL" id="HFJ53581.1"/>
    </source>
</evidence>
<dbReference type="Gene3D" id="3.30.70.20">
    <property type="match status" value="1"/>
</dbReference>
<keyword evidence="5 6" id="KW-0411">Iron-sulfur</keyword>
<dbReference type="EMBL" id="DSTU01000004">
    <property type="protein sequence ID" value="HFJ53581.1"/>
    <property type="molecule type" value="Genomic_DNA"/>
</dbReference>
<comment type="function">
    <text evidence="6">Ferredoxins are iron-sulfur proteins that transfer electrons in a wide variety of metabolic reactions.</text>
</comment>
<proteinExistence type="predicted"/>
<dbReference type="PRINTS" id="PR00352">
    <property type="entry name" value="3FE4SFRDOXIN"/>
</dbReference>
<keyword evidence="1 6" id="KW-0813">Transport</keyword>
<evidence type="ECO:0000256" key="3">
    <source>
        <dbReference type="ARBA" id="ARBA00022982"/>
    </source>
</evidence>
<dbReference type="GO" id="GO:0005506">
    <property type="term" value="F:iron ion binding"/>
    <property type="evidence" value="ECO:0007669"/>
    <property type="project" value="UniProtKB-UniRule"/>
</dbReference>
<gene>
    <name evidence="8" type="ORF">ENP94_07040</name>
    <name evidence="9" type="ORF">ENS16_02690</name>
</gene>
<feature type="domain" description="4Fe-4S ferredoxin-type" evidence="7">
    <location>
        <begin position="1"/>
        <end position="29"/>
    </location>
</feature>
<dbReference type="Pfam" id="PF13459">
    <property type="entry name" value="Fer4_15"/>
    <property type="match status" value="1"/>
</dbReference>
<evidence type="ECO:0000313" key="8">
    <source>
        <dbReference type="EMBL" id="HEA87742.1"/>
    </source>
</evidence>
<evidence type="ECO:0000256" key="2">
    <source>
        <dbReference type="ARBA" id="ARBA00022723"/>
    </source>
</evidence>
<keyword evidence="3 6" id="KW-0249">Electron transport</keyword>
<protein>
    <recommendedName>
        <fullName evidence="6">Ferredoxin</fullName>
    </recommendedName>
</protein>
<reference evidence="8" key="1">
    <citation type="journal article" date="2020" name="mSystems">
        <title>Genome- and Community-Level Interaction Insights into Carbon Utilization and Element Cycling Functions of Hydrothermarchaeota in Hydrothermal Sediment.</title>
        <authorList>
            <person name="Zhou Z."/>
            <person name="Liu Y."/>
            <person name="Xu W."/>
            <person name="Pan J."/>
            <person name="Luo Z.H."/>
            <person name="Li M."/>
        </authorList>
    </citation>
    <scope>NUCLEOTIDE SEQUENCE [LARGE SCALE GENOMIC DNA]</scope>
    <source>
        <strain evidence="8">SpSt-265</strain>
        <strain evidence="9">SpSt-465</strain>
    </source>
</reference>
<dbReference type="InterPro" id="IPR051269">
    <property type="entry name" value="Fe-S_cluster_ET"/>
</dbReference>
<dbReference type="EMBL" id="DSLG01000008">
    <property type="protein sequence ID" value="HEA87742.1"/>
    <property type="molecule type" value="Genomic_DNA"/>
</dbReference>
<evidence type="ECO:0000259" key="7">
    <source>
        <dbReference type="PROSITE" id="PS51379"/>
    </source>
</evidence>
<sequence length="61" mass="6471">MKVSVDRELCTGCGLCVDTCPDIFELDGDLARAKVEIVPEAAEDCVQQAAEDCPASAIKVE</sequence>
<dbReference type="PANTHER" id="PTHR36923:SF3">
    <property type="entry name" value="FERREDOXIN"/>
    <property type="match status" value="1"/>
</dbReference>
<accession>A0A7C1RZF0</accession>
<comment type="caution">
    <text evidence="8">The sequence shown here is derived from an EMBL/GenBank/DDBJ whole genome shotgun (WGS) entry which is preliminary data.</text>
</comment>
<dbReference type="InterPro" id="IPR017896">
    <property type="entry name" value="4Fe4S_Fe-S-bd"/>
</dbReference>
<dbReference type="PROSITE" id="PS00198">
    <property type="entry name" value="4FE4S_FER_1"/>
    <property type="match status" value="1"/>
</dbReference>
<evidence type="ECO:0000256" key="6">
    <source>
        <dbReference type="RuleBase" id="RU368020"/>
    </source>
</evidence>
<dbReference type="AlphaFoldDB" id="A0A7C1RZF0"/>
<evidence type="ECO:0000256" key="4">
    <source>
        <dbReference type="ARBA" id="ARBA00023004"/>
    </source>
</evidence>